<feature type="region of interest" description="Disordered" evidence="1">
    <location>
        <begin position="38"/>
        <end position="75"/>
    </location>
</feature>
<evidence type="ECO:0000256" key="1">
    <source>
        <dbReference type="SAM" id="MobiDB-lite"/>
    </source>
</evidence>
<reference evidence="2 3" key="1">
    <citation type="submission" date="2020-02" db="EMBL/GenBank/DDBJ databases">
        <authorList>
            <person name="Ma Q."/>
            <person name="Huang Y."/>
            <person name="Song X."/>
            <person name="Pei D."/>
        </authorList>
    </citation>
    <scope>NUCLEOTIDE SEQUENCE [LARGE SCALE GENOMIC DNA]</scope>
    <source>
        <strain evidence="2">Sxm20200214</strain>
        <tissue evidence="2">Leaf</tissue>
    </source>
</reference>
<dbReference type="Proteomes" id="UP000886595">
    <property type="component" value="Unassembled WGS sequence"/>
</dbReference>
<feature type="compositionally biased region" description="Basic residues" evidence="1">
    <location>
        <begin position="64"/>
        <end position="75"/>
    </location>
</feature>
<dbReference type="EMBL" id="JAAMPC010000012">
    <property type="protein sequence ID" value="KAG2275184.1"/>
    <property type="molecule type" value="Genomic_DNA"/>
</dbReference>
<proteinExistence type="predicted"/>
<comment type="caution">
    <text evidence="2">The sequence shown here is derived from an EMBL/GenBank/DDBJ whole genome shotgun (WGS) entry which is preliminary data.</text>
</comment>
<keyword evidence="3" id="KW-1185">Reference proteome</keyword>
<name>A0A8X7QXZ9_BRACI</name>
<protein>
    <submittedName>
        <fullName evidence="2">Uncharacterized protein</fullName>
    </submittedName>
</protein>
<organism evidence="2 3">
    <name type="scientific">Brassica carinata</name>
    <name type="common">Ethiopian mustard</name>
    <name type="synonym">Abyssinian cabbage</name>
    <dbReference type="NCBI Taxonomy" id="52824"/>
    <lineage>
        <taxon>Eukaryota</taxon>
        <taxon>Viridiplantae</taxon>
        <taxon>Streptophyta</taxon>
        <taxon>Embryophyta</taxon>
        <taxon>Tracheophyta</taxon>
        <taxon>Spermatophyta</taxon>
        <taxon>Magnoliopsida</taxon>
        <taxon>eudicotyledons</taxon>
        <taxon>Gunneridae</taxon>
        <taxon>Pentapetalae</taxon>
        <taxon>rosids</taxon>
        <taxon>malvids</taxon>
        <taxon>Brassicales</taxon>
        <taxon>Brassicaceae</taxon>
        <taxon>Brassiceae</taxon>
        <taxon>Brassica</taxon>
    </lineage>
</organism>
<sequence length="75" mass="8917">MLAQPKLELQLVKPPIEMKRAIDKIVDFIQKNGMFPFLGHDDHHHRPRFSIRKHEDSSDDEHGHRHSSSKRTKKR</sequence>
<accession>A0A8X7QXZ9</accession>
<gene>
    <name evidence="2" type="ORF">Bca52824_057739</name>
</gene>
<evidence type="ECO:0000313" key="2">
    <source>
        <dbReference type="EMBL" id="KAG2275184.1"/>
    </source>
</evidence>
<evidence type="ECO:0000313" key="3">
    <source>
        <dbReference type="Proteomes" id="UP000886595"/>
    </source>
</evidence>
<dbReference type="OrthoDB" id="5836667at2759"/>
<feature type="compositionally biased region" description="Basic and acidic residues" evidence="1">
    <location>
        <begin position="52"/>
        <end position="63"/>
    </location>
</feature>
<dbReference type="AlphaFoldDB" id="A0A8X7QXZ9"/>